<evidence type="ECO:0000256" key="1">
    <source>
        <dbReference type="ARBA" id="ARBA00023015"/>
    </source>
</evidence>
<evidence type="ECO:0000313" key="5">
    <source>
        <dbReference type="Proteomes" id="UP001604336"/>
    </source>
</evidence>
<comment type="caution">
    <text evidence="3">Lacks conserved residue(s) required for the propagation of feature annotation.</text>
</comment>
<dbReference type="Proteomes" id="UP001604336">
    <property type="component" value="Unassembled WGS sequence"/>
</dbReference>
<keyword evidence="2" id="KW-0804">Transcription</keyword>
<feature type="region of interest" description="Leucine repeat II (LRII)" evidence="3">
    <location>
        <begin position="131"/>
        <end position="163"/>
    </location>
</feature>
<dbReference type="PANTHER" id="PTHR31636">
    <property type="entry name" value="OSJNBA0084A10.13 PROTEIN-RELATED"/>
    <property type="match status" value="1"/>
</dbReference>
<evidence type="ECO:0000313" key="4">
    <source>
        <dbReference type="EMBL" id="KAL2506835.1"/>
    </source>
</evidence>
<dbReference type="EMBL" id="JBFOLK010000006">
    <property type="protein sequence ID" value="KAL2506835.1"/>
    <property type="molecule type" value="Genomic_DNA"/>
</dbReference>
<gene>
    <name evidence="4" type="ORF">Adt_22456</name>
</gene>
<comment type="caution">
    <text evidence="4">The sequence shown here is derived from an EMBL/GenBank/DDBJ whole genome shotgun (WGS) entry which is preliminary data.</text>
</comment>
<comment type="similarity">
    <text evidence="3">Belongs to the GRAS family.</text>
</comment>
<dbReference type="PROSITE" id="PS50985">
    <property type="entry name" value="GRAS"/>
    <property type="match status" value="1"/>
</dbReference>
<evidence type="ECO:0000256" key="3">
    <source>
        <dbReference type="PROSITE-ProRule" id="PRU01191"/>
    </source>
</evidence>
<keyword evidence="5" id="KW-1185">Reference proteome</keyword>
<dbReference type="InterPro" id="IPR005202">
    <property type="entry name" value="TF_GRAS"/>
</dbReference>
<organism evidence="4 5">
    <name type="scientific">Abeliophyllum distichum</name>
    <dbReference type="NCBI Taxonomy" id="126358"/>
    <lineage>
        <taxon>Eukaryota</taxon>
        <taxon>Viridiplantae</taxon>
        <taxon>Streptophyta</taxon>
        <taxon>Embryophyta</taxon>
        <taxon>Tracheophyta</taxon>
        <taxon>Spermatophyta</taxon>
        <taxon>Magnoliopsida</taxon>
        <taxon>eudicotyledons</taxon>
        <taxon>Gunneridae</taxon>
        <taxon>Pentapetalae</taxon>
        <taxon>asterids</taxon>
        <taxon>lamiids</taxon>
        <taxon>Lamiales</taxon>
        <taxon>Oleaceae</taxon>
        <taxon>Forsythieae</taxon>
        <taxon>Abeliophyllum</taxon>
    </lineage>
</organism>
<keyword evidence="1" id="KW-0805">Transcription regulation</keyword>
<reference evidence="5" key="1">
    <citation type="submission" date="2024-07" db="EMBL/GenBank/DDBJ databases">
        <title>Two chromosome-level genome assemblies of Korean endemic species Abeliophyllum distichum and Forsythia ovata (Oleaceae).</title>
        <authorList>
            <person name="Jang H."/>
        </authorList>
    </citation>
    <scope>NUCLEOTIDE SEQUENCE [LARGE SCALE GENOMIC DNA]</scope>
</reference>
<protein>
    <submittedName>
        <fullName evidence="4">DELLA protein RGL2</fullName>
    </submittedName>
</protein>
<accession>A0ABD1T293</accession>
<name>A0ABD1T293_9LAMI</name>
<dbReference type="Pfam" id="PF03514">
    <property type="entry name" value="GRAS"/>
    <property type="match status" value="1"/>
</dbReference>
<feature type="short sequence motif" description="VHIID" evidence="3">
    <location>
        <begin position="85"/>
        <end position="89"/>
    </location>
</feature>
<sequence length="196" mass="21970">MSSSRGIPVQRLVFYFTEVVYEKIDSETGIITSKGLGKKLDDPLQALKCRDTILIAFYEELPLCQITKFVGIQALVEHVAEARKVHIIDLEIRNGIHCITLMQALSTRCKNPIEHLKITAVGIKSKEKIEEMGRSLTNFAQSLNLHFSFNIVVAEDILDLNKDLFGLGADKAVLVYASYTLTAMIDIRNLIGCWIT</sequence>
<proteinExistence type="inferred from homology"/>
<dbReference type="AlphaFoldDB" id="A0ABD1T293"/>
<evidence type="ECO:0000256" key="2">
    <source>
        <dbReference type="ARBA" id="ARBA00023163"/>
    </source>
</evidence>